<dbReference type="GO" id="GO:0043226">
    <property type="term" value="C:organelle"/>
    <property type="evidence" value="ECO:0007669"/>
    <property type="project" value="UniProtKB-ARBA"/>
</dbReference>
<dbReference type="InterPro" id="IPR002048">
    <property type="entry name" value="EF_hand_dom"/>
</dbReference>
<reference evidence="4" key="1">
    <citation type="journal article" date="2024" name="BMC Genomics">
        <title>Functional annotation of a divergent genome using sequence and structure-based similarity.</title>
        <authorList>
            <person name="Svedberg D."/>
            <person name="Winiger R.R."/>
            <person name="Berg A."/>
            <person name="Sharma H."/>
            <person name="Tellgren-Roth C."/>
            <person name="Debrunner-Vossbrinck B.A."/>
            <person name="Vossbrinck C.R."/>
            <person name="Barandun J."/>
        </authorList>
    </citation>
    <scope>NUCLEOTIDE SEQUENCE</scope>
    <source>
        <strain evidence="4">Illinois isolate</strain>
    </source>
</reference>
<dbReference type="Proteomes" id="UP001334084">
    <property type="component" value="Chromosome 5"/>
</dbReference>
<dbReference type="PROSITE" id="PS50222">
    <property type="entry name" value="EF_HAND_2"/>
    <property type="match status" value="1"/>
</dbReference>
<dbReference type="InterPro" id="IPR050403">
    <property type="entry name" value="Myosin_RLC"/>
</dbReference>
<dbReference type="KEGG" id="vnx:VNE69_05240"/>
<dbReference type="SUPFAM" id="SSF47473">
    <property type="entry name" value="EF-hand"/>
    <property type="match status" value="1"/>
</dbReference>
<dbReference type="RefSeq" id="XP_065329796.1">
    <property type="nucleotide sequence ID" value="XM_065473724.1"/>
</dbReference>
<dbReference type="PANTHER" id="PTHR23049">
    <property type="entry name" value="MYOSIN REGULATORY LIGHT CHAIN 2"/>
    <property type="match status" value="1"/>
</dbReference>
<dbReference type="Pfam" id="PF13499">
    <property type="entry name" value="EF-hand_7"/>
    <property type="match status" value="1"/>
</dbReference>
<dbReference type="GO" id="GO:0005509">
    <property type="term" value="F:calcium ion binding"/>
    <property type="evidence" value="ECO:0007669"/>
    <property type="project" value="InterPro"/>
</dbReference>
<evidence type="ECO:0000256" key="2">
    <source>
        <dbReference type="ARBA" id="ARBA00022837"/>
    </source>
</evidence>
<organism evidence="4 5">
    <name type="scientific">Vairimorpha necatrix</name>
    <dbReference type="NCBI Taxonomy" id="6039"/>
    <lineage>
        <taxon>Eukaryota</taxon>
        <taxon>Fungi</taxon>
        <taxon>Fungi incertae sedis</taxon>
        <taxon>Microsporidia</taxon>
        <taxon>Nosematidae</taxon>
        <taxon>Vairimorpha</taxon>
    </lineage>
</organism>
<evidence type="ECO:0000256" key="1">
    <source>
        <dbReference type="ARBA" id="ARBA00022737"/>
    </source>
</evidence>
<evidence type="ECO:0000313" key="5">
    <source>
        <dbReference type="Proteomes" id="UP001334084"/>
    </source>
</evidence>
<evidence type="ECO:0000259" key="3">
    <source>
        <dbReference type="PROSITE" id="PS50222"/>
    </source>
</evidence>
<evidence type="ECO:0000313" key="4">
    <source>
        <dbReference type="EMBL" id="WUR03651.1"/>
    </source>
</evidence>
<feature type="domain" description="EF-hand" evidence="3">
    <location>
        <begin position="19"/>
        <end position="54"/>
    </location>
</feature>
<keyword evidence="5" id="KW-1185">Reference proteome</keyword>
<sequence length="152" mass="17628">MQRRSRRQSSNIFHMLGKNQIVELRETFTILDENSDGSITREDLDSFTNSIGSPFSEKEMDEMMSEMGEGFSFMTFITMVGERLSATNTESEIYRAVSEFQDEDELREWLTKGEDALSNEDVDLLFKGCREDGRLNFKNLTKKMKYGEIISE</sequence>
<dbReference type="EMBL" id="CP142730">
    <property type="protein sequence ID" value="WUR03651.1"/>
    <property type="molecule type" value="Genomic_DNA"/>
</dbReference>
<gene>
    <name evidence="4" type="ORF">VNE69_05240</name>
</gene>
<keyword evidence="1" id="KW-0677">Repeat</keyword>
<accession>A0AAX4JCF0</accession>
<dbReference type="CDD" id="cd00051">
    <property type="entry name" value="EFh"/>
    <property type="match status" value="1"/>
</dbReference>
<dbReference type="PROSITE" id="PS00018">
    <property type="entry name" value="EF_HAND_1"/>
    <property type="match status" value="1"/>
</dbReference>
<dbReference type="AlphaFoldDB" id="A0AAX4JCF0"/>
<dbReference type="FunFam" id="1.10.238.10:FF:000178">
    <property type="entry name" value="Calmodulin-2 A"/>
    <property type="match status" value="1"/>
</dbReference>
<dbReference type="InterPro" id="IPR018247">
    <property type="entry name" value="EF_Hand_1_Ca_BS"/>
</dbReference>
<dbReference type="Gene3D" id="1.10.238.10">
    <property type="entry name" value="EF-hand"/>
    <property type="match status" value="1"/>
</dbReference>
<keyword evidence="2" id="KW-0106">Calcium</keyword>
<name>A0AAX4JCF0_9MICR</name>
<dbReference type="InterPro" id="IPR011992">
    <property type="entry name" value="EF-hand-dom_pair"/>
</dbReference>
<proteinExistence type="predicted"/>
<dbReference type="GeneID" id="90541464"/>
<protein>
    <submittedName>
        <fullName evidence="4">Calmodulin</fullName>
    </submittedName>
</protein>